<feature type="chain" id="PRO_5032419493" description="FAD-binding PCMH-type domain-containing protein" evidence="9">
    <location>
        <begin position="20"/>
        <end position="582"/>
    </location>
</feature>
<proteinExistence type="inferred from homology"/>
<organism evidence="11 12">
    <name type="scientific">Miscanthus lutarioriparius</name>
    <dbReference type="NCBI Taxonomy" id="422564"/>
    <lineage>
        <taxon>Eukaryota</taxon>
        <taxon>Viridiplantae</taxon>
        <taxon>Streptophyta</taxon>
        <taxon>Embryophyta</taxon>
        <taxon>Tracheophyta</taxon>
        <taxon>Spermatophyta</taxon>
        <taxon>Magnoliopsida</taxon>
        <taxon>Liliopsida</taxon>
        <taxon>Poales</taxon>
        <taxon>Poaceae</taxon>
        <taxon>PACMAD clade</taxon>
        <taxon>Panicoideae</taxon>
        <taxon>Andropogonodae</taxon>
        <taxon>Andropogoneae</taxon>
        <taxon>Saccharinae</taxon>
        <taxon>Miscanthus</taxon>
    </lineage>
</organism>
<evidence type="ECO:0000256" key="2">
    <source>
        <dbReference type="ARBA" id="ARBA00005466"/>
    </source>
</evidence>
<dbReference type="InterPro" id="IPR012951">
    <property type="entry name" value="BBE"/>
</dbReference>
<feature type="compositionally biased region" description="Polar residues" evidence="8">
    <location>
        <begin position="562"/>
        <end position="582"/>
    </location>
</feature>
<evidence type="ECO:0000313" key="11">
    <source>
        <dbReference type="EMBL" id="CAD6246731.1"/>
    </source>
</evidence>
<gene>
    <name evidence="11" type="ORF">NCGR_LOCUS30975</name>
</gene>
<evidence type="ECO:0000256" key="3">
    <source>
        <dbReference type="ARBA" id="ARBA00022630"/>
    </source>
</evidence>
<dbReference type="Gene3D" id="3.30.465.10">
    <property type="match status" value="1"/>
</dbReference>
<dbReference type="OrthoDB" id="407275at2759"/>
<comment type="caution">
    <text evidence="11">The sequence shown here is derived from an EMBL/GenBank/DDBJ whole genome shotgun (WGS) entry which is preliminary data.</text>
</comment>
<reference evidence="11" key="1">
    <citation type="submission" date="2020-10" db="EMBL/GenBank/DDBJ databases">
        <authorList>
            <person name="Han B."/>
            <person name="Lu T."/>
            <person name="Zhao Q."/>
            <person name="Huang X."/>
            <person name="Zhao Y."/>
        </authorList>
    </citation>
    <scope>NUCLEOTIDE SEQUENCE</scope>
</reference>
<evidence type="ECO:0000256" key="5">
    <source>
        <dbReference type="ARBA" id="ARBA00022827"/>
    </source>
</evidence>
<evidence type="ECO:0000256" key="8">
    <source>
        <dbReference type="SAM" id="MobiDB-lite"/>
    </source>
</evidence>
<comment type="cofactor">
    <cofactor evidence="1">
        <name>FAD</name>
        <dbReference type="ChEBI" id="CHEBI:57692"/>
    </cofactor>
</comment>
<keyword evidence="5" id="KW-0274">FAD</keyword>
<dbReference type="SUPFAM" id="SSF56176">
    <property type="entry name" value="FAD-binding/transporter-associated domain-like"/>
    <property type="match status" value="1"/>
</dbReference>
<dbReference type="InterPro" id="IPR016169">
    <property type="entry name" value="FAD-bd_PCMH_sub2"/>
</dbReference>
<dbReference type="PROSITE" id="PS51387">
    <property type="entry name" value="FAD_PCMH"/>
    <property type="match status" value="1"/>
</dbReference>
<feature type="region of interest" description="Disordered" evidence="8">
    <location>
        <begin position="552"/>
        <end position="582"/>
    </location>
</feature>
<evidence type="ECO:0000256" key="9">
    <source>
        <dbReference type="SAM" id="SignalP"/>
    </source>
</evidence>
<dbReference type="InterPro" id="IPR016167">
    <property type="entry name" value="FAD-bd_PCMH_sub1"/>
</dbReference>
<dbReference type="GO" id="GO:0071949">
    <property type="term" value="F:FAD binding"/>
    <property type="evidence" value="ECO:0007669"/>
    <property type="project" value="InterPro"/>
</dbReference>
<keyword evidence="6" id="KW-0560">Oxidoreductase</keyword>
<dbReference type="PROSITE" id="PS00862">
    <property type="entry name" value="OX2_COVAL_FAD"/>
    <property type="match status" value="1"/>
</dbReference>
<evidence type="ECO:0000259" key="10">
    <source>
        <dbReference type="PROSITE" id="PS51387"/>
    </source>
</evidence>
<dbReference type="Proteomes" id="UP000604825">
    <property type="component" value="Unassembled WGS sequence"/>
</dbReference>
<dbReference type="Pfam" id="PF01565">
    <property type="entry name" value="FAD_binding_4"/>
    <property type="match status" value="1"/>
</dbReference>
<feature type="signal peptide" evidence="9">
    <location>
        <begin position="1"/>
        <end position="19"/>
    </location>
</feature>
<dbReference type="PANTHER" id="PTHR32448">
    <property type="entry name" value="OS08G0158400 PROTEIN"/>
    <property type="match status" value="1"/>
</dbReference>
<protein>
    <recommendedName>
        <fullName evidence="10">FAD-binding PCMH-type domain-containing protein</fullName>
    </recommendedName>
</protein>
<dbReference type="InterPro" id="IPR036318">
    <property type="entry name" value="FAD-bd_PCMH-like_sf"/>
</dbReference>
<evidence type="ECO:0000256" key="1">
    <source>
        <dbReference type="ARBA" id="ARBA00001974"/>
    </source>
</evidence>
<dbReference type="Gene3D" id="3.40.462.20">
    <property type="match status" value="1"/>
</dbReference>
<keyword evidence="12" id="KW-1185">Reference proteome</keyword>
<keyword evidence="4 9" id="KW-0732">Signal</keyword>
<keyword evidence="7" id="KW-0325">Glycoprotein</keyword>
<dbReference type="GO" id="GO:0016491">
    <property type="term" value="F:oxidoreductase activity"/>
    <property type="evidence" value="ECO:0007669"/>
    <property type="project" value="UniProtKB-KW"/>
</dbReference>
<dbReference type="InterPro" id="IPR006093">
    <property type="entry name" value="Oxy_OxRdtase_FAD_BS"/>
</dbReference>
<name>A0A811PMK5_9POAL</name>
<dbReference type="Gene3D" id="3.30.43.10">
    <property type="entry name" value="Uridine Diphospho-n-acetylenolpyruvylglucosamine Reductase, domain 2"/>
    <property type="match status" value="1"/>
</dbReference>
<dbReference type="Pfam" id="PF08031">
    <property type="entry name" value="BBE"/>
    <property type="match status" value="1"/>
</dbReference>
<sequence>MANLALLSLVLLRLFVVQAGGGGGGVDDGIGDDGSLFTACLAAAGVGNVTTRQSPAYAAALLVSVQNLRFAGAGAPKPTAVVVPASLQELRDSVRCARAAGLVLLLRSGGHSYEGLSYTTTTEDDDGRSSAFAVVDLAALDRVDVHVDADRRAGTAWVQSGATLGQTYHAVAAASGPALAFSAGSCPTVGSGGHIAGGGFGLLSRKFGLAADNVVDAVLVDAAGRVLSRAGMGEDVFWAIRGGGGGTWGAVYAWRVRLSAVPERVTAFVVNRPGSVRSVASLVSTWQHVAPWLPDEFYVSAFVGAGLPELKKLNRTGISVTFKGLYLGPAHEALQILTARFPEIGLSDLDPREMSWIESVVFFSGLPEGSTVSDLTDRVLHQKNYFKAKSDYVRRPMTLDQLIRAIGLLSEQPKAYVILDPYGGAMDQVGSGDLPFPHRKGNIHGIQYLIEWTADDDDHKEEYMDWLRGFYDFMGEYVPKKPRTAYINYMDLDLGTNNWFAHRAAGDVDESPNPEVEAARVWGERYFLGNYDRLVRAKTLIDPKNVFRNAQSIPPLGGAQGMTRSTRGISPKVTSNGSTHDS</sequence>
<evidence type="ECO:0000313" key="12">
    <source>
        <dbReference type="Proteomes" id="UP000604825"/>
    </source>
</evidence>
<evidence type="ECO:0000256" key="7">
    <source>
        <dbReference type="ARBA" id="ARBA00023180"/>
    </source>
</evidence>
<evidence type="ECO:0000256" key="6">
    <source>
        <dbReference type="ARBA" id="ARBA00023002"/>
    </source>
</evidence>
<feature type="domain" description="FAD-binding PCMH-type" evidence="10">
    <location>
        <begin position="74"/>
        <end position="261"/>
    </location>
</feature>
<accession>A0A811PMK5</accession>
<dbReference type="AlphaFoldDB" id="A0A811PMK5"/>
<dbReference type="InterPro" id="IPR016166">
    <property type="entry name" value="FAD-bd_PCMH"/>
</dbReference>
<keyword evidence="3" id="KW-0285">Flavoprotein</keyword>
<dbReference type="EMBL" id="CAJGYO010000007">
    <property type="protein sequence ID" value="CAD6246731.1"/>
    <property type="molecule type" value="Genomic_DNA"/>
</dbReference>
<evidence type="ECO:0000256" key="4">
    <source>
        <dbReference type="ARBA" id="ARBA00022729"/>
    </source>
</evidence>
<comment type="similarity">
    <text evidence="2">Belongs to the oxygen-dependent FAD-linked oxidoreductase family.</text>
</comment>
<dbReference type="InterPro" id="IPR006094">
    <property type="entry name" value="Oxid_FAD_bind_N"/>
</dbReference>